<dbReference type="InterPro" id="IPR035897">
    <property type="entry name" value="Toll_tir_struct_dom_sf"/>
</dbReference>
<dbReference type="PROSITE" id="PS50104">
    <property type="entry name" value="TIR"/>
    <property type="match status" value="1"/>
</dbReference>
<comment type="caution">
    <text evidence="2">The sequence shown here is derived from an EMBL/GenBank/DDBJ whole genome shotgun (WGS) entry which is preliminary data.</text>
</comment>
<dbReference type="SMART" id="SM00382">
    <property type="entry name" value="AAA"/>
    <property type="match status" value="1"/>
</dbReference>
<evidence type="ECO:0000313" key="2">
    <source>
        <dbReference type="EMBL" id="PJZ29617.1"/>
    </source>
</evidence>
<name>A0ABX4N898_9LEPT</name>
<keyword evidence="3" id="KW-1185">Reference proteome</keyword>
<protein>
    <recommendedName>
        <fullName evidence="1">TIR domain-containing protein</fullName>
    </recommendedName>
</protein>
<dbReference type="Gene3D" id="3.40.50.10140">
    <property type="entry name" value="Toll/interleukin-1 receptor homology (TIR) domain"/>
    <property type="match status" value="1"/>
</dbReference>
<dbReference type="InterPro" id="IPR003959">
    <property type="entry name" value="ATPase_AAA_core"/>
</dbReference>
<dbReference type="InterPro" id="IPR003593">
    <property type="entry name" value="AAA+_ATPase"/>
</dbReference>
<evidence type="ECO:0000313" key="3">
    <source>
        <dbReference type="Proteomes" id="UP000231919"/>
    </source>
</evidence>
<evidence type="ECO:0000259" key="1">
    <source>
        <dbReference type="PROSITE" id="PS50104"/>
    </source>
</evidence>
<sequence>MKILAVEEVFTTNGVPKHTFIKPKEYSELMVALRTPGKGVVLEGPSGIGKTSSFKNAIQELPYNGAILELSARKTQDVEIISTLEDLKPFGFVIIDDFHKLNVPIQQKIADLMKVIADESDRENKIVIVGINQAGKNLISLAHDLNNRIEVIRFESNSEERIEELISKGEEALNIEINIKPEIKKASNGSFYVAQMLCYHTCLFDEKLQTQDPKASIEVSFELINKKVTDVLSRKFKDSVVNFCEGSRLRKEGRAPYLHMLNWIAESGEWSINLDRYARDKENMGNSIAQAKSYIEGMITKDSVLREVIFFQERNGELIIQDPQFMYYLRQLPWTQFAKEVGYISITFPSKYDIALSFSGSDRSVAESLFDKLTEMDFSVFYDKNEQHRILAQDVEDYLSPIYQSEAQLIVAIISKDYPKRIWTRFESDLFRNRIYSSDVVPILFSDVEFSHFDSLEKIGRLSYDSGKNLSSQTTEISKMLRKKIEDLRYLD</sequence>
<dbReference type="Proteomes" id="UP000231919">
    <property type="component" value="Unassembled WGS sequence"/>
</dbReference>
<gene>
    <name evidence="2" type="ORF">CH378_11740</name>
</gene>
<dbReference type="RefSeq" id="WP_100755614.1">
    <property type="nucleotide sequence ID" value="NZ_NPDP01000019.1"/>
</dbReference>
<dbReference type="Gene3D" id="3.40.50.300">
    <property type="entry name" value="P-loop containing nucleotide triphosphate hydrolases"/>
    <property type="match status" value="1"/>
</dbReference>
<feature type="domain" description="TIR" evidence="1">
    <location>
        <begin position="350"/>
        <end position="485"/>
    </location>
</feature>
<accession>A0ABX4N898</accession>
<dbReference type="InterPro" id="IPR000157">
    <property type="entry name" value="TIR_dom"/>
</dbReference>
<dbReference type="EMBL" id="NPDP01000019">
    <property type="protein sequence ID" value="PJZ29617.1"/>
    <property type="molecule type" value="Genomic_DNA"/>
</dbReference>
<dbReference type="Pfam" id="PF00004">
    <property type="entry name" value="AAA"/>
    <property type="match status" value="1"/>
</dbReference>
<dbReference type="CDD" id="cd00009">
    <property type="entry name" value="AAA"/>
    <property type="match status" value="1"/>
</dbReference>
<proteinExistence type="predicted"/>
<organism evidence="2 3">
    <name type="scientific">Leptospira kmetyi</name>
    <dbReference type="NCBI Taxonomy" id="408139"/>
    <lineage>
        <taxon>Bacteria</taxon>
        <taxon>Pseudomonadati</taxon>
        <taxon>Spirochaetota</taxon>
        <taxon>Spirochaetia</taxon>
        <taxon>Leptospirales</taxon>
        <taxon>Leptospiraceae</taxon>
        <taxon>Leptospira</taxon>
    </lineage>
</organism>
<dbReference type="SUPFAM" id="SSF52200">
    <property type="entry name" value="Toll/Interleukin receptor TIR domain"/>
    <property type="match status" value="1"/>
</dbReference>
<dbReference type="SUPFAM" id="SSF52540">
    <property type="entry name" value="P-loop containing nucleoside triphosphate hydrolases"/>
    <property type="match status" value="1"/>
</dbReference>
<dbReference type="InterPro" id="IPR027417">
    <property type="entry name" value="P-loop_NTPase"/>
</dbReference>
<reference evidence="2 3" key="1">
    <citation type="submission" date="2017-07" db="EMBL/GenBank/DDBJ databases">
        <title>Leptospira spp. isolated from tropical soils.</title>
        <authorList>
            <person name="Thibeaux R."/>
            <person name="Iraola G."/>
            <person name="Ferres I."/>
            <person name="Bierque E."/>
            <person name="Girault D."/>
            <person name="Soupe-Gilbert M.-E."/>
            <person name="Picardeau M."/>
            <person name="Goarant C."/>
        </authorList>
    </citation>
    <scope>NUCLEOTIDE SEQUENCE [LARGE SCALE GENOMIC DNA]</scope>
    <source>
        <strain evidence="2 3">JW2-C-B1</strain>
    </source>
</reference>